<dbReference type="KEGG" id="tbg:TbgDal_X5770"/>
<reference evidence="3" key="1">
    <citation type="journal article" date="2010" name="PLoS Negl. Trop. Dis.">
        <title>The genome sequence of Trypanosoma brucei gambiense, causative agent of chronic human african trypanosomiasis.</title>
        <authorList>
            <person name="Jackson A.P."/>
            <person name="Sanders M."/>
            <person name="Berry A."/>
            <person name="McQuillan J."/>
            <person name="Aslett M.A."/>
            <person name="Quail M.A."/>
            <person name="Chukualim B."/>
            <person name="Capewell P."/>
            <person name="MacLeod A."/>
            <person name="Melville S.E."/>
            <person name="Gibson W."/>
            <person name="Barry J.D."/>
            <person name="Berriman M."/>
            <person name="Hertz-Fowler C."/>
        </authorList>
    </citation>
    <scope>NUCLEOTIDE SEQUENCE [LARGE SCALE GENOMIC DNA]</scope>
    <source>
        <strain evidence="3">MHOM/CI/86/DAL972</strain>
    </source>
</reference>
<dbReference type="Proteomes" id="UP000002316">
    <property type="component" value="Chromosome 10"/>
</dbReference>
<dbReference type="RefSeq" id="XP_011777756.1">
    <property type="nucleotide sequence ID" value="XM_011779454.1"/>
</dbReference>
<name>D0A2J8_TRYB9</name>
<organism evidence="2 3">
    <name type="scientific">Trypanosoma brucei gambiense (strain MHOM/CI/86/DAL972)</name>
    <dbReference type="NCBI Taxonomy" id="679716"/>
    <lineage>
        <taxon>Eukaryota</taxon>
        <taxon>Discoba</taxon>
        <taxon>Euglenozoa</taxon>
        <taxon>Kinetoplastea</taxon>
        <taxon>Metakinetoplastina</taxon>
        <taxon>Trypanosomatida</taxon>
        <taxon>Trypanosomatidae</taxon>
        <taxon>Trypanosoma</taxon>
    </lineage>
</organism>
<sequence length="103" mass="12296">MKVTINIKASEERRVMSVAHFRHVFVPHFVCMYVRGTRFSVFVNFLFFFFILFCFLCYPLLTLCFFFSLELKGDPPDMEFLLSRHKGGKVLFILFFDLILFSQ</sequence>
<dbReference type="EMBL" id="FN554973">
    <property type="protein sequence ID" value="CBH15492.1"/>
    <property type="molecule type" value="Genomic_DNA"/>
</dbReference>
<proteinExistence type="predicted"/>
<dbReference type="AlphaFoldDB" id="D0A2J8"/>
<evidence type="ECO:0000256" key="1">
    <source>
        <dbReference type="SAM" id="Phobius"/>
    </source>
</evidence>
<evidence type="ECO:0000313" key="3">
    <source>
        <dbReference type="Proteomes" id="UP000002316"/>
    </source>
</evidence>
<dbReference type="GeneID" id="23865668"/>
<gene>
    <name evidence="2" type="ORF">TbgDal_X5770</name>
</gene>
<accession>D0A2J8</accession>
<keyword evidence="1" id="KW-0812">Transmembrane</keyword>
<keyword evidence="1" id="KW-1133">Transmembrane helix</keyword>
<feature type="transmembrane region" description="Helical" evidence="1">
    <location>
        <begin position="42"/>
        <end position="69"/>
    </location>
</feature>
<keyword evidence="1" id="KW-0472">Membrane</keyword>
<evidence type="ECO:0000313" key="2">
    <source>
        <dbReference type="EMBL" id="CBH15492.1"/>
    </source>
</evidence>
<protein>
    <submittedName>
        <fullName evidence="2">Uncharacterized protein</fullName>
    </submittedName>
</protein>